<keyword evidence="5" id="KW-0812">Transmembrane</keyword>
<keyword evidence="9" id="KW-1185">Reference proteome</keyword>
<dbReference type="EMBL" id="VOLT01000001">
    <property type="protein sequence ID" value="TWX72084.1"/>
    <property type="molecule type" value="Genomic_DNA"/>
</dbReference>
<comment type="caution">
    <text evidence="8">The sequence shown here is derived from an EMBL/GenBank/DDBJ whole genome shotgun (WGS) entry which is preliminary data.</text>
</comment>
<evidence type="ECO:0000313" key="8">
    <source>
        <dbReference type="EMBL" id="TWX72084.1"/>
    </source>
</evidence>
<dbReference type="OrthoDB" id="9813836at2"/>
<dbReference type="PROSITE" id="PS50240">
    <property type="entry name" value="TRYPSIN_DOM"/>
    <property type="match status" value="1"/>
</dbReference>
<protein>
    <submittedName>
        <fullName evidence="8">Serine protease</fullName>
    </submittedName>
</protein>
<keyword evidence="6" id="KW-0732">Signal</keyword>
<dbReference type="PANTHER" id="PTHR24252">
    <property type="entry name" value="ACROSIN-RELATED"/>
    <property type="match status" value="1"/>
</dbReference>
<dbReference type="GO" id="GO:0006508">
    <property type="term" value="P:proteolysis"/>
    <property type="evidence" value="ECO:0007669"/>
    <property type="project" value="UniProtKB-KW"/>
</dbReference>
<dbReference type="FunFam" id="2.40.10.10:FF:000047">
    <property type="entry name" value="Trypsin eta"/>
    <property type="match status" value="1"/>
</dbReference>
<feature type="domain" description="Peptidase S1" evidence="7">
    <location>
        <begin position="42"/>
        <end position="278"/>
    </location>
</feature>
<gene>
    <name evidence="8" type="ORF">ESZ36_02310</name>
</gene>
<feature type="chain" id="PRO_5022854131" evidence="6">
    <location>
        <begin position="22"/>
        <end position="660"/>
    </location>
</feature>
<dbReference type="GO" id="GO:0051604">
    <property type="term" value="P:protein maturation"/>
    <property type="evidence" value="ECO:0007669"/>
    <property type="project" value="UniProtKB-ARBA"/>
</dbReference>
<proteinExistence type="predicted"/>
<evidence type="ECO:0000256" key="2">
    <source>
        <dbReference type="ARBA" id="ARBA00022525"/>
    </source>
</evidence>
<dbReference type="GO" id="GO:0004252">
    <property type="term" value="F:serine-type endopeptidase activity"/>
    <property type="evidence" value="ECO:0007669"/>
    <property type="project" value="InterPro"/>
</dbReference>
<keyword evidence="4" id="KW-0720">Serine protease</keyword>
<evidence type="ECO:0000256" key="1">
    <source>
        <dbReference type="ARBA" id="ARBA00004613"/>
    </source>
</evidence>
<keyword evidence="4" id="KW-0378">Hydrolase</keyword>
<evidence type="ECO:0000256" key="3">
    <source>
        <dbReference type="ARBA" id="ARBA00023157"/>
    </source>
</evidence>
<keyword evidence="5" id="KW-1133">Transmembrane helix</keyword>
<dbReference type="InterPro" id="IPR009003">
    <property type="entry name" value="Peptidase_S1_PA"/>
</dbReference>
<evidence type="ECO:0000313" key="9">
    <source>
        <dbReference type="Proteomes" id="UP000321822"/>
    </source>
</evidence>
<dbReference type="CDD" id="cd00190">
    <property type="entry name" value="Tryp_SPc"/>
    <property type="match status" value="1"/>
</dbReference>
<dbReference type="Proteomes" id="UP000321822">
    <property type="component" value="Unassembled WGS sequence"/>
</dbReference>
<keyword evidence="2" id="KW-0964">Secreted</keyword>
<accession>A0A5C6QT12</accession>
<reference evidence="8 9" key="1">
    <citation type="submission" date="2019-07" db="EMBL/GenBank/DDBJ databases">
        <title>Genomes of sea-ice associated Colwellia species.</title>
        <authorList>
            <person name="Bowman J.P."/>
        </authorList>
    </citation>
    <scope>NUCLEOTIDE SEQUENCE [LARGE SCALE GENOMIC DNA]</scope>
    <source>
        <strain evidence="8 9">ACAM 459</strain>
    </source>
</reference>
<dbReference type="PANTHER" id="PTHR24252:SF7">
    <property type="entry name" value="HYALIN"/>
    <property type="match status" value="1"/>
</dbReference>
<dbReference type="SMART" id="SM00020">
    <property type="entry name" value="Tryp_SPc"/>
    <property type="match status" value="1"/>
</dbReference>
<dbReference type="InterPro" id="IPR001314">
    <property type="entry name" value="Peptidase_S1A"/>
</dbReference>
<evidence type="ECO:0000256" key="5">
    <source>
        <dbReference type="SAM" id="Phobius"/>
    </source>
</evidence>
<sequence>MKFNNFVIAFVSSAITLYSQASSGAPVSDSGEQAKRIASQRIINGVQAKQNDYPFITGLIASSTKEGGDISPFCGASFIGGHYVLTASHCVDGSIASDIDVVVGEHDLNDRTTGVRYKVAQIYMHEDYDSVATNNDIAILELETAITNVIPIKPLTEELESLLKTGDLLTVMGWGNMSLSGQSFPTVLQTVDVPLYDRDKCNAAYGGGLTEQMICAGFEAGGKDSCQGDSGGPLVVNKNGEWYQVGVVSFGEACASADFPGVYSRVSQFIDWIKQKKAGVSYQQKPTPGYVENGYEDVTTLKFKNLSAIEYTVTDIKFTDLNNVAQPSVESNNCNSVALKQNETCELTIKVTSTQLGKGGFNISVSTTHPGNSIAEQFFSINALEKSSLDMKALLDIDNDNIEWYSGGDAIWQAQTTKVLKGNNAIESGDIINSQNSVLLAIIKNPEINGFSFNYLVQAEEGYDGLKLELNGHKTEFFATGITQTQFKEEKVSLTEGTDRIAFIFSKDDTDDGADVGFNKAYIDFVQSSTTNTAPIINLPQIVYEVKVQKELLLDASKSTDKEGSTLHFRWELVGDKLGSVINNATSAQATFVAGDKEGKVTFKVIVTDQQGATSSKVGSVTITKDTIETQAPVEAKKSGGAGGFILLFTLLFLSLRSRK</sequence>
<dbReference type="InterPro" id="IPR001254">
    <property type="entry name" value="Trypsin_dom"/>
</dbReference>
<evidence type="ECO:0000256" key="4">
    <source>
        <dbReference type="RuleBase" id="RU363034"/>
    </source>
</evidence>
<dbReference type="PROSITE" id="PS00135">
    <property type="entry name" value="TRYPSIN_SER"/>
    <property type="match status" value="1"/>
</dbReference>
<evidence type="ECO:0000259" key="7">
    <source>
        <dbReference type="PROSITE" id="PS50240"/>
    </source>
</evidence>
<organism evidence="8 9">
    <name type="scientific">Colwellia demingiae</name>
    <dbReference type="NCBI Taxonomy" id="89401"/>
    <lineage>
        <taxon>Bacteria</taxon>
        <taxon>Pseudomonadati</taxon>
        <taxon>Pseudomonadota</taxon>
        <taxon>Gammaproteobacteria</taxon>
        <taxon>Alteromonadales</taxon>
        <taxon>Colwelliaceae</taxon>
        <taxon>Colwellia</taxon>
    </lineage>
</organism>
<feature type="signal peptide" evidence="6">
    <location>
        <begin position="1"/>
        <end position="21"/>
    </location>
</feature>
<dbReference type="InterPro" id="IPR013783">
    <property type="entry name" value="Ig-like_fold"/>
</dbReference>
<feature type="transmembrane region" description="Helical" evidence="5">
    <location>
        <begin position="639"/>
        <end position="656"/>
    </location>
</feature>
<comment type="subcellular location">
    <subcellularLocation>
        <location evidence="1">Secreted</location>
    </subcellularLocation>
</comment>
<dbReference type="Pfam" id="PF22352">
    <property type="entry name" value="K319L-like_PKD"/>
    <property type="match status" value="1"/>
</dbReference>
<dbReference type="InterPro" id="IPR043504">
    <property type="entry name" value="Peptidase_S1_PA_chymotrypsin"/>
</dbReference>
<evidence type="ECO:0000256" key="6">
    <source>
        <dbReference type="SAM" id="SignalP"/>
    </source>
</evidence>
<dbReference type="InterPro" id="IPR033116">
    <property type="entry name" value="TRYPSIN_SER"/>
</dbReference>
<keyword evidence="3" id="KW-1015">Disulfide bond</keyword>
<keyword evidence="4 8" id="KW-0645">Protease</keyword>
<dbReference type="GO" id="GO:0005576">
    <property type="term" value="C:extracellular region"/>
    <property type="evidence" value="ECO:0007669"/>
    <property type="project" value="UniProtKB-SubCell"/>
</dbReference>
<dbReference type="RefSeq" id="WP_146782968.1">
    <property type="nucleotide sequence ID" value="NZ_VOLT01000001.1"/>
</dbReference>
<dbReference type="PRINTS" id="PR00722">
    <property type="entry name" value="CHYMOTRYPSIN"/>
</dbReference>
<dbReference type="InterPro" id="IPR018114">
    <property type="entry name" value="TRYPSIN_HIS"/>
</dbReference>
<dbReference type="Gene3D" id="2.60.40.10">
    <property type="entry name" value="Immunoglobulins"/>
    <property type="match status" value="2"/>
</dbReference>
<dbReference type="AlphaFoldDB" id="A0A5C6QT12"/>
<name>A0A5C6QT12_9GAMM</name>
<dbReference type="Pfam" id="PF00089">
    <property type="entry name" value="Trypsin"/>
    <property type="match status" value="1"/>
</dbReference>
<dbReference type="SUPFAM" id="SSF50494">
    <property type="entry name" value="Trypsin-like serine proteases"/>
    <property type="match status" value="1"/>
</dbReference>
<dbReference type="Gene3D" id="2.40.10.10">
    <property type="entry name" value="Trypsin-like serine proteases"/>
    <property type="match status" value="1"/>
</dbReference>
<keyword evidence="5" id="KW-0472">Membrane</keyword>
<dbReference type="PROSITE" id="PS00134">
    <property type="entry name" value="TRYPSIN_HIS"/>
    <property type="match status" value="1"/>
</dbReference>